<evidence type="ECO:0000313" key="13">
    <source>
        <dbReference type="Proteomes" id="UP000052230"/>
    </source>
</evidence>
<feature type="domain" description="ShlB POTRA" evidence="11">
    <location>
        <begin position="176"/>
        <end position="227"/>
    </location>
</feature>
<sequence length="583" mass="64055">MRVTARSSATAAQGAGQMWMRSAPLALAVCLWAIAGLAAAQQSAPTTLDRQEQLRQAEEIQRRQEQERQAPFAGPREEADRVDARSTVLPKEDLCFSITRVRLSGAGDDAARFAWLWTSLRRYQGRCIGHAGIDIIRRRALDQLVARGLVTTRIGVPEQDLSRGELRFELMPGRLRAVRVVSDTEGAHWKTALPLRTGDLLDLRAIEQAVEQFKRLPSQDAKIDIAPGEAPGESDLVITLQHGRRWRGVANADDSGVEATGRVQGGLDVSLDNPLGLNDLLSIGYSHDLATRDEERGTRGNSLSYSLPWGWWTFALSASSYRYHQRVDGFLQTFRSSGESGNAQLDIQRVLHRDGTSKTSAGVVIGRRRARSYLDGVEIGIQRRDTSSAEFYLTHRRYLGTMQLDMRLAHRRGTPWFNSQWTGYAPQIGFPTFRYGVTTLDISTALPFKLGPVPMAWESSLRAQTAGELLLGSEFVTIGGRYSVRGFDGEATLGAEKGAYWRNTFSFPVQQIGLTPYLGLDAGRIDGTSANGLRGRSLVGGAVGLRGGWFGASVDAFAGWAIHRPDGFGSAQPAYGARVIYQF</sequence>
<evidence type="ECO:0000256" key="3">
    <source>
        <dbReference type="ARBA" id="ARBA00022452"/>
    </source>
</evidence>
<evidence type="ECO:0000313" key="12">
    <source>
        <dbReference type="EMBL" id="CEG16109.1"/>
    </source>
</evidence>
<dbReference type="GO" id="GO:0098046">
    <property type="term" value="C:type V protein secretion system complex"/>
    <property type="evidence" value="ECO:0007669"/>
    <property type="project" value="TreeGrafter"/>
</dbReference>
<dbReference type="GO" id="GO:0006811">
    <property type="term" value="P:monoatomic ion transport"/>
    <property type="evidence" value="ECO:0007669"/>
    <property type="project" value="UniProtKB-KW"/>
</dbReference>
<dbReference type="PANTHER" id="PTHR34597">
    <property type="entry name" value="SLR1661 PROTEIN"/>
    <property type="match status" value="1"/>
</dbReference>
<dbReference type="InterPro" id="IPR005565">
    <property type="entry name" value="Hemolysn_activator_HlyB_C"/>
</dbReference>
<name>A0A0U5FCW8_XANCI</name>
<dbReference type="GO" id="GO:0046819">
    <property type="term" value="P:protein secretion by the type V secretion system"/>
    <property type="evidence" value="ECO:0007669"/>
    <property type="project" value="TreeGrafter"/>
</dbReference>
<dbReference type="GO" id="GO:0009279">
    <property type="term" value="C:cell outer membrane"/>
    <property type="evidence" value="ECO:0007669"/>
    <property type="project" value="UniProtKB-SubCell"/>
</dbReference>
<dbReference type="InterPro" id="IPR035251">
    <property type="entry name" value="ShlB_POTRA"/>
</dbReference>
<evidence type="ECO:0000256" key="4">
    <source>
        <dbReference type="ARBA" id="ARBA00022692"/>
    </source>
</evidence>
<gene>
    <name evidence="12" type="primary">fhaC</name>
    <name evidence="12" type="ORF">XAC3562_250044</name>
</gene>
<keyword evidence="7" id="KW-0998">Cell outer membrane</keyword>
<comment type="caution">
    <text evidence="12">The sequence shown here is derived from an EMBL/GenBank/DDBJ whole genome shotgun (WGS) entry which is preliminary data.</text>
</comment>
<feature type="compositionally biased region" description="Basic and acidic residues" evidence="8">
    <location>
        <begin position="57"/>
        <end position="68"/>
    </location>
</feature>
<proteinExistence type="inferred from homology"/>
<accession>A0A0U5FCW8</accession>
<evidence type="ECO:0000256" key="8">
    <source>
        <dbReference type="SAM" id="MobiDB-lite"/>
    </source>
</evidence>
<dbReference type="Pfam" id="PF03865">
    <property type="entry name" value="ShlB"/>
    <property type="match status" value="1"/>
</dbReference>
<keyword evidence="13" id="KW-1185">Reference proteome</keyword>
<reference evidence="12 13" key="1">
    <citation type="submission" date="2014-09" db="EMBL/GenBank/DDBJ databases">
        <authorList>
            <person name="Regsiter A."/>
        </authorList>
    </citation>
    <scope>NUCLEOTIDE SEQUENCE [LARGE SCALE GENOMIC DNA]</scope>
</reference>
<keyword evidence="5" id="KW-0406">Ion transport</keyword>
<dbReference type="Gene3D" id="3.10.20.310">
    <property type="entry name" value="membrane protein fhac"/>
    <property type="match status" value="1"/>
</dbReference>
<dbReference type="FunFam" id="2.40.160.50:FF:000009">
    <property type="entry name" value="Putative hemolysin activator protein"/>
    <property type="match status" value="1"/>
</dbReference>
<dbReference type="Pfam" id="PF08479">
    <property type="entry name" value="POTRA_2"/>
    <property type="match status" value="1"/>
</dbReference>
<evidence type="ECO:0000259" key="9">
    <source>
        <dbReference type="Pfam" id="PF03865"/>
    </source>
</evidence>
<protein>
    <submittedName>
        <fullName evidence="12">Outer membrane hemolysin activator protein</fullName>
    </submittedName>
</protein>
<dbReference type="EMBL" id="CCXZ01000117">
    <property type="protein sequence ID" value="CEG16109.1"/>
    <property type="molecule type" value="Genomic_DNA"/>
</dbReference>
<dbReference type="PANTHER" id="PTHR34597:SF3">
    <property type="entry name" value="OUTER MEMBRANE TRANSPORTER CDIB"/>
    <property type="match status" value="1"/>
</dbReference>
<keyword evidence="5" id="KW-0813">Transport</keyword>
<evidence type="ECO:0000259" key="10">
    <source>
        <dbReference type="Pfam" id="PF08479"/>
    </source>
</evidence>
<evidence type="ECO:0000256" key="7">
    <source>
        <dbReference type="ARBA" id="ARBA00023237"/>
    </source>
</evidence>
<evidence type="ECO:0000256" key="6">
    <source>
        <dbReference type="ARBA" id="ARBA00023136"/>
    </source>
</evidence>
<evidence type="ECO:0000256" key="1">
    <source>
        <dbReference type="ARBA" id="ARBA00004442"/>
    </source>
</evidence>
<dbReference type="InterPro" id="IPR051544">
    <property type="entry name" value="TPS_OM_transporter"/>
</dbReference>
<organism evidence="12 13">
    <name type="scientific">Xanthomonas citri pv. citri</name>
    <dbReference type="NCBI Taxonomy" id="611301"/>
    <lineage>
        <taxon>Bacteria</taxon>
        <taxon>Pseudomonadati</taxon>
        <taxon>Pseudomonadota</taxon>
        <taxon>Gammaproteobacteria</taxon>
        <taxon>Lysobacterales</taxon>
        <taxon>Lysobacteraceae</taxon>
        <taxon>Xanthomonas</taxon>
    </lineage>
</organism>
<feature type="domain" description="Polypeptide-transport-associated ShlB-type" evidence="10">
    <location>
        <begin position="96"/>
        <end position="173"/>
    </location>
</feature>
<evidence type="ECO:0000256" key="5">
    <source>
        <dbReference type="ARBA" id="ARBA00023065"/>
    </source>
</evidence>
<feature type="domain" description="Haemolysin activator HlyB C-terminal" evidence="9">
    <location>
        <begin position="232"/>
        <end position="547"/>
    </location>
</feature>
<dbReference type="Pfam" id="PF17287">
    <property type="entry name" value="POTRA_3"/>
    <property type="match status" value="1"/>
</dbReference>
<dbReference type="GO" id="GO:0008320">
    <property type="term" value="F:protein transmembrane transporter activity"/>
    <property type="evidence" value="ECO:0007669"/>
    <property type="project" value="TreeGrafter"/>
</dbReference>
<feature type="compositionally biased region" description="Basic and acidic residues" evidence="8">
    <location>
        <begin position="75"/>
        <end position="84"/>
    </location>
</feature>
<dbReference type="PIRSF" id="PIRSF029745">
    <property type="entry name" value="FhaC"/>
    <property type="match status" value="1"/>
</dbReference>
<dbReference type="Proteomes" id="UP000052230">
    <property type="component" value="Unassembled WGS sequence"/>
</dbReference>
<evidence type="ECO:0000256" key="2">
    <source>
        <dbReference type="ARBA" id="ARBA00009055"/>
    </source>
</evidence>
<dbReference type="InterPro" id="IPR027282">
    <property type="entry name" value="TPS"/>
</dbReference>
<keyword evidence="4" id="KW-0812">Transmembrane</keyword>
<dbReference type="InterPro" id="IPR013686">
    <property type="entry name" value="Polypept-transport_assoc_ShlB"/>
</dbReference>
<evidence type="ECO:0000259" key="11">
    <source>
        <dbReference type="Pfam" id="PF17287"/>
    </source>
</evidence>
<comment type="similarity">
    <text evidence="2">Belongs to the TPS (TC 1.B.20) family.</text>
</comment>
<dbReference type="AlphaFoldDB" id="A0A0U5FCW8"/>
<feature type="region of interest" description="Disordered" evidence="8">
    <location>
        <begin position="57"/>
        <end position="84"/>
    </location>
</feature>
<dbReference type="Gene3D" id="2.40.160.50">
    <property type="entry name" value="membrane protein fhac: a member of the omp85/tpsb transporter family"/>
    <property type="match status" value="1"/>
</dbReference>
<comment type="subcellular location">
    <subcellularLocation>
        <location evidence="1">Cell outer membrane</location>
    </subcellularLocation>
</comment>
<keyword evidence="6" id="KW-0472">Membrane</keyword>
<keyword evidence="3" id="KW-1134">Transmembrane beta strand</keyword>